<organism evidence="2 3">
    <name type="scientific">Suillus plorans</name>
    <dbReference type="NCBI Taxonomy" id="116603"/>
    <lineage>
        <taxon>Eukaryota</taxon>
        <taxon>Fungi</taxon>
        <taxon>Dikarya</taxon>
        <taxon>Basidiomycota</taxon>
        <taxon>Agaricomycotina</taxon>
        <taxon>Agaricomycetes</taxon>
        <taxon>Agaricomycetidae</taxon>
        <taxon>Boletales</taxon>
        <taxon>Suillineae</taxon>
        <taxon>Suillaceae</taxon>
        <taxon>Suillus</taxon>
    </lineage>
</organism>
<accession>A0A9P7AIW2</accession>
<feature type="transmembrane region" description="Helical" evidence="1">
    <location>
        <begin position="6"/>
        <end position="23"/>
    </location>
</feature>
<dbReference type="AlphaFoldDB" id="A0A9P7AIW2"/>
<comment type="caution">
    <text evidence="2">The sequence shown here is derived from an EMBL/GenBank/DDBJ whole genome shotgun (WGS) entry which is preliminary data.</text>
</comment>
<gene>
    <name evidence="2" type="ORF">HD556DRAFT_1311007</name>
</gene>
<sequence>METIVTVDVLFVDLLMFVLVVPVHKSKNKSTIGLCQSDMYTTTLGMSHHLQKSVTHRASQWRTNGANFHATDGADVTPGCINIALCWFQQGRKCQGTPPENTRDRFMLEVSATLKGEGGMSMIFEMQRPRLLASAAMCVMHPQQYWASVRTHIKLSHWAASQGLESRLGKISLRKISLGYSKYKTKCKI</sequence>
<keyword evidence="1" id="KW-0472">Membrane</keyword>
<proteinExistence type="predicted"/>
<dbReference type="Proteomes" id="UP000719766">
    <property type="component" value="Unassembled WGS sequence"/>
</dbReference>
<reference evidence="2" key="1">
    <citation type="journal article" date="2020" name="New Phytol.">
        <title>Comparative genomics reveals dynamic genome evolution in host specialist ectomycorrhizal fungi.</title>
        <authorList>
            <person name="Lofgren L.A."/>
            <person name="Nguyen N.H."/>
            <person name="Vilgalys R."/>
            <person name="Ruytinx J."/>
            <person name="Liao H.L."/>
            <person name="Branco S."/>
            <person name="Kuo A."/>
            <person name="LaButti K."/>
            <person name="Lipzen A."/>
            <person name="Andreopoulos W."/>
            <person name="Pangilinan J."/>
            <person name="Riley R."/>
            <person name="Hundley H."/>
            <person name="Na H."/>
            <person name="Barry K."/>
            <person name="Grigoriev I.V."/>
            <person name="Stajich J.E."/>
            <person name="Kennedy P.G."/>
        </authorList>
    </citation>
    <scope>NUCLEOTIDE SEQUENCE</scope>
    <source>
        <strain evidence="2">S12</strain>
    </source>
</reference>
<evidence type="ECO:0000256" key="1">
    <source>
        <dbReference type="SAM" id="Phobius"/>
    </source>
</evidence>
<evidence type="ECO:0000313" key="2">
    <source>
        <dbReference type="EMBL" id="KAG1789807.1"/>
    </source>
</evidence>
<keyword evidence="1" id="KW-0812">Transmembrane</keyword>
<evidence type="ECO:0000313" key="3">
    <source>
        <dbReference type="Proteomes" id="UP000719766"/>
    </source>
</evidence>
<keyword evidence="3" id="KW-1185">Reference proteome</keyword>
<dbReference type="EMBL" id="JABBWE010000055">
    <property type="protein sequence ID" value="KAG1789807.1"/>
    <property type="molecule type" value="Genomic_DNA"/>
</dbReference>
<name>A0A9P7AIW2_9AGAM</name>
<dbReference type="RefSeq" id="XP_041156826.1">
    <property type="nucleotide sequence ID" value="XM_041300487.1"/>
</dbReference>
<dbReference type="OrthoDB" id="2687377at2759"/>
<protein>
    <submittedName>
        <fullName evidence="2">Uncharacterized protein</fullName>
    </submittedName>
</protein>
<keyword evidence="1" id="KW-1133">Transmembrane helix</keyword>
<dbReference type="GeneID" id="64594251"/>